<proteinExistence type="predicted"/>
<dbReference type="EMBL" id="JBIBDZ010000006">
    <property type="protein sequence ID" value="MFF5921023.1"/>
    <property type="molecule type" value="Genomic_DNA"/>
</dbReference>
<gene>
    <name evidence="1" type="ORF">ACFY8C_22170</name>
</gene>
<organism evidence="1 2">
    <name type="scientific">Streptomyces flavochromogenes</name>
    <dbReference type="NCBI Taxonomy" id="68199"/>
    <lineage>
        <taxon>Bacteria</taxon>
        <taxon>Bacillati</taxon>
        <taxon>Actinomycetota</taxon>
        <taxon>Actinomycetes</taxon>
        <taxon>Kitasatosporales</taxon>
        <taxon>Streptomycetaceae</taxon>
        <taxon>Streptomyces</taxon>
    </lineage>
</organism>
<keyword evidence="2" id="KW-1185">Reference proteome</keyword>
<dbReference type="RefSeq" id="WP_030313007.1">
    <property type="nucleotide sequence ID" value="NZ_JBIBDZ010000006.1"/>
</dbReference>
<comment type="caution">
    <text evidence="1">The sequence shown here is derived from an EMBL/GenBank/DDBJ whole genome shotgun (WGS) entry which is preliminary data.</text>
</comment>
<accession>A0ABW6XU48</accession>
<evidence type="ECO:0008006" key="3">
    <source>
        <dbReference type="Google" id="ProtNLM"/>
    </source>
</evidence>
<reference evidence="1 2" key="1">
    <citation type="submission" date="2024-10" db="EMBL/GenBank/DDBJ databases">
        <title>The Natural Products Discovery Center: Release of the First 8490 Sequenced Strains for Exploring Actinobacteria Biosynthetic Diversity.</title>
        <authorList>
            <person name="Kalkreuter E."/>
            <person name="Kautsar S.A."/>
            <person name="Yang D."/>
            <person name="Bader C.D."/>
            <person name="Teijaro C.N."/>
            <person name="Fluegel L."/>
            <person name="Davis C.M."/>
            <person name="Simpson J.R."/>
            <person name="Lauterbach L."/>
            <person name="Steele A.D."/>
            <person name="Gui C."/>
            <person name="Meng S."/>
            <person name="Li G."/>
            <person name="Viehrig K."/>
            <person name="Ye F."/>
            <person name="Su P."/>
            <person name="Kiefer A.F."/>
            <person name="Nichols A."/>
            <person name="Cepeda A.J."/>
            <person name="Yan W."/>
            <person name="Fan B."/>
            <person name="Jiang Y."/>
            <person name="Adhikari A."/>
            <person name="Zheng C.-J."/>
            <person name="Schuster L."/>
            <person name="Cowan T.M."/>
            <person name="Smanski M.J."/>
            <person name="Chevrette M.G."/>
            <person name="De Carvalho L.P.S."/>
            <person name="Shen B."/>
        </authorList>
    </citation>
    <scope>NUCLEOTIDE SEQUENCE [LARGE SCALE GENOMIC DNA]</scope>
    <source>
        <strain evidence="1 2">NPDC012605</strain>
    </source>
</reference>
<dbReference type="Proteomes" id="UP001602370">
    <property type="component" value="Unassembled WGS sequence"/>
</dbReference>
<evidence type="ECO:0000313" key="2">
    <source>
        <dbReference type="Proteomes" id="UP001602370"/>
    </source>
</evidence>
<name>A0ABW6XU48_9ACTN</name>
<protein>
    <recommendedName>
        <fullName evidence="3">Circularly permuted type 2 ATP-grasp protein</fullName>
    </recommendedName>
</protein>
<dbReference type="SUPFAM" id="SSF56059">
    <property type="entry name" value="Glutathione synthetase ATP-binding domain-like"/>
    <property type="match status" value="1"/>
</dbReference>
<sequence length="445" mass="48090">MTDLSRIYVDECLGGNRGLAEAVARAGLPPAFEEAWRAHLLPRPWFVRAPETAAFARDLEGLFELLVSLPLRLFDGDVDRYAAEVGIDPPLAALLRRGGSGVPAKFGRADAYHDGTGYKLLEFNLGSEVGGVDMGVFNQGLLRVPEFADFARVHRLDHVDIAARTAAVLRDRAKPALSGGGNPVVGLIEGRGGVAPYGRLMRATVEAMAEQGIDVRIGEIDDVRTRSDGKLTLDGTPLDLVLRNFAARQLLDDPAGPDVAEPFFRAHQAGRTVLFTSLESGFYSNKSALALLTDPRRRGSFDAAERALVDRILPWSRTLHASVPAELVDLCRERREQLILKPGAGYGGLDTFVGWECTDAEWDKAVRVAVERGGYVAQERVVPRPEPVYDPATGAVDDWIAALGVFLTDEGYAGTHARVNRADGGAIVGMSSNPDTRMVGVFSHP</sequence>
<evidence type="ECO:0000313" key="1">
    <source>
        <dbReference type="EMBL" id="MFF5921023.1"/>
    </source>
</evidence>